<evidence type="ECO:0000256" key="5">
    <source>
        <dbReference type="SAM" id="MobiDB-lite"/>
    </source>
</evidence>
<feature type="region of interest" description="Disordered" evidence="5">
    <location>
        <begin position="339"/>
        <end position="363"/>
    </location>
</feature>
<dbReference type="InterPro" id="IPR002110">
    <property type="entry name" value="Ankyrin_rpt"/>
</dbReference>
<evidence type="ECO:0000313" key="7">
    <source>
        <dbReference type="EMBL" id="KZL80381.1"/>
    </source>
</evidence>
<keyword evidence="1" id="KW-0677">Repeat</keyword>
<gene>
    <name evidence="7" type="ORF">CI238_03434</name>
</gene>
<dbReference type="PANTHER" id="PTHR24189:SF72">
    <property type="entry name" value="ANKYRIN REPEAT-CONTAINING DOMAIN-CONTAINING PROTEIN"/>
    <property type="match status" value="1"/>
</dbReference>
<dbReference type="EMBL" id="LFIW01001905">
    <property type="protein sequence ID" value="KZL80381.1"/>
    <property type="molecule type" value="Genomic_DNA"/>
</dbReference>
<dbReference type="SMART" id="SM00248">
    <property type="entry name" value="ANK"/>
    <property type="match status" value="3"/>
</dbReference>
<feature type="domain" description="Azaphilone pigments biosynthesis cluster protein L N-terminal" evidence="6">
    <location>
        <begin position="3"/>
        <end position="181"/>
    </location>
</feature>
<evidence type="ECO:0000313" key="8">
    <source>
        <dbReference type="Proteomes" id="UP000076584"/>
    </source>
</evidence>
<evidence type="ECO:0000256" key="1">
    <source>
        <dbReference type="ARBA" id="ARBA00022737"/>
    </source>
</evidence>
<evidence type="ECO:0000256" key="4">
    <source>
        <dbReference type="SAM" id="Coils"/>
    </source>
</evidence>
<dbReference type="Pfam" id="PF12796">
    <property type="entry name" value="Ank_2"/>
    <property type="match status" value="1"/>
</dbReference>
<dbReference type="Proteomes" id="UP000076584">
    <property type="component" value="Unassembled WGS sequence"/>
</dbReference>
<dbReference type="STRING" id="1573173.A0A167APM3"/>
<dbReference type="PROSITE" id="PS50088">
    <property type="entry name" value="ANK_REPEAT"/>
    <property type="match status" value="1"/>
</dbReference>
<dbReference type="Gene3D" id="1.25.40.20">
    <property type="entry name" value="Ankyrin repeat-containing domain"/>
    <property type="match status" value="1"/>
</dbReference>
<dbReference type="InterPro" id="IPR036770">
    <property type="entry name" value="Ankyrin_rpt-contain_sf"/>
</dbReference>
<feature type="repeat" description="ANK" evidence="3">
    <location>
        <begin position="539"/>
        <end position="571"/>
    </location>
</feature>
<organism evidence="7 8">
    <name type="scientific">Colletotrichum incanum</name>
    <name type="common">Soybean anthracnose fungus</name>
    <dbReference type="NCBI Taxonomy" id="1573173"/>
    <lineage>
        <taxon>Eukaryota</taxon>
        <taxon>Fungi</taxon>
        <taxon>Dikarya</taxon>
        <taxon>Ascomycota</taxon>
        <taxon>Pezizomycotina</taxon>
        <taxon>Sordariomycetes</taxon>
        <taxon>Hypocreomycetidae</taxon>
        <taxon>Glomerellales</taxon>
        <taxon>Glomerellaceae</taxon>
        <taxon>Colletotrichum</taxon>
        <taxon>Colletotrichum spaethianum species complex</taxon>
    </lineage>
</organism>
<evidence type="ECO:0000259" key="6">
    <source>
        <dbReference type="Pfam" id="PF17111"/>
    </source>
</evidence>
<evidence type="ECO:0000256" key="2">
    <source>
        <dbReference type="ARBA" id="ARBA00023043"/>
    </source>
</evidence>
<name>A0A167APM3_COLIC</name>
<sequence length="842" mass="94342">MEVGASLVAFIGFGLTSIKTFHKFVSTIKGGPQKLQDLARALDSLRAAYERTQALQDLPGILESSPSLIEQLKRCNDDVERFSKTLVKLQIQPGDRLYDILRKAFKLSLCEDKIGDMLGIFSGYVTSFTLEIGLLDIGIAHRNSTAISQVVTESDKQANMIQQQQISLQKINEDMSRSASRIEHVQNVVDALTLKVESLPSMSAQQSRAILEMVAKFEERFNGMNLWEKMGLTASRCGNASNVTPGCGQNTEASDSGVVRSVHRLSALVDEKDRVAESEDAEDIIDNLETLLRGIDTTIQHQELGTLKTQGTKSFGGDREHRRELKQALGILGASPKLILNPQGRSQHGSSSSSGRIAKRKHKVAVHQGQHGKWLISTRKQWRIRETLAGDEEHQEYVATITFRPKAQGSLHHIKVSIQQLQYVNGFHAFTPVISIGRIRPSSSRIFQCVHLGLYDEFLRLIAVGEASLQDRDEKGAPLLHILLAAGADPTLLANNNTDSMKFHALYFLFAHGFDNSAILENVLRLGATFFDINDQDKDGDTLLHSSASNSNFEHVSALVRSGADVNVKNASGQTCLHYLVYHLRMVRRCVHRDQKALITLIEAGADLFSRDSEGQSIWDTAVNNQRRGSYARDIWDSVLISYGYHKEVKDFAAHVYRHAVYTEWYRRYHFDLLWAGNEHLCPYYNEEYVDLDSASFISGPSWNSSRSLSCLIYMDEEYSEESENDDIEESRSHQTELNEAWGPMENSYPRTTDEMQVETESTRNLGDLTSLDEGLHEILEGYGSQENLYGVVTSWLSASSSPEATLSGDVRTDGQEEPRSFLFDSNILHADEIFQNPWAED</sequence>
<feature type="coiled-coil region" evidence="4">
    <location>
        <begin position="35"/>
        <end position="92"/>
    </location>
</feature>
<feature type="compositionally biased region" description="Low complexity" evidence="5">
    <location>
        <begin position="343"/>
        <end position="356"/>
    </location>
</feature>
<dbReference type="PANTHER" id="PTHR24189">
    <property type="entry name" value="MYOTROPHIN"/>
    <property type="match status" value="1"/>
</dbReference>
<dbReference type="InterPro" id="IPR031348">
    <property type="entry name" value="PigL_N"/>
</dbReference>
<dbReference type="AlphaFoldDB" id="A0A167APM3"/>
<proteinExistence type="predicted"/>
<dbReference type="PROSITE" id="PS50297">
    <property type="entry name" value="ANK_REP_REGION"/>
    <property type="match status" value="1"/>
</dbReference>
<keyword evidence="2 3" id="KW-0040">ANK repeat</keyword>
<reference evidence="7 8" key="1">
    <citation type="submission" date="2015-06" db="EMBL/GenBank/DDBJ databases">
        <title>Survival trade-offs in plant roots during colonization by closely related pathogenic and mutualistic fungi.</title>
        <authorList>
            <person name="Hacquard S."/>
            <person name="Kracher B."/>
            <person name="Hiruma K."/>
            <person name="Weinman A."/>
            <person name="Muench P."/>
            <person name="Garrido Oter R."/>
            <person name="Ver Loren van Themaat E."/>
            <person name="Dallerey J.-F."/>
            <person name="Damm U."/>
            <person name="Henrissat B."/>
            <person name="Lespinet O."/>
            <person name="Thon M."/>
            <person name="Kemen E."/>
            <person name="McHardy A.C."/>
            <person name="Schulze-Lefert P."/>
            <person name="O'Connell R.J."/>
        </authorList>
    </citation>
    <scope>NUCLEOTIDE SEQUENCE [LARGE SCALE GENOMIC DNA]</scope>
    <source>
        <strain evidence="7 8">MAFF 238704</strain>
    </source>
</reference>
<accession>A0A167APM3</accession>
<protein>
    <recommendedName>
        <fullName evidence="6">Azaphilone pigments biosynthesis cluster protein L N-terminal domain-containing protein</fullName>
    </recommendedName>
</protein>
<dbReference type="SUPFAM" id="SSF48403">
    <property type="entry name" value="Ankyrin repeat"/>
    <property type="match status" value="1"/>
</dbReference>
<dbReference type="Pfam" id="PF17111">
    <property type="entry name" value="PigL_N"/>
    <property type="match status" value="1"/>
</dbReference>
<comment type="caution">
    <text evidence="7">The sequence shown here is derived from an EMBL/GenBank/DDBJ whole genome shotgun (WGS) entry which is preliminary data.</text>
</comment>
<dbReference type="InterPro" id="IPR050745">
    <property type="entry name" value="Multifunctional_regulatory"/>
</dbReference>
<keyword evidence="4" id="KW-0175">Coiled coil</keyword>
<evidence type="ECO:0000256" key="3">
    <source>
        <dbReference type="PROSITE-ProRule" id="PRU00023"/>
    </source>
</evidence>
<keyword evidence="8" id="KW-1185">Reference proteome</keyword>